<feature type="domain" description="HIT" evidence="4">
    <location>
        <begin position="7"/>
        <end position="115"/>
    </location>
</feature>
<dbReference type="PROSITE" id="PS00892">
    <property type="entry name" value="HIT_1"/>
    <property type="match status" value="1"/>
</dbReference>
<evidence type="ECO:0000313" key="6">
    <source>
        <dbReference type="Proteomes" id="UP000315440"/>
    </source>
</evidence>
<sequence length="115" mass="12718">MAERETLFTKIIRREIPAEIVFEDDRCLAFHDISPQAPVHVLVIPKKPIASCDELADDDAALVGHLYLVMRDLARKLGLGDGYRIVVNTGADGGQAVDHLHFHLLGGRQLNWPPG</sequence>
<dbReference type="InterPro" id="IPR001310">
    <property type="entry name" value="Histidine_triad_HIT"/>
</dbReference>
<accession>A0A5C5ZQG6</accession>
<dbReference type="EMBL" id="SJPQ01000001">
    <property type="protein sequence ID" value="TWT89764.1"/>
    <property type="molecule type" value="Genomic_DNA"/>
</dbReference>
<comment type="caution">
    <text evidence="5">The sequence shown here is derived from an EMBL/GenBank/DDBJ whole genome shotgun (WGS) entry which is preliminary data.</text>
</comment>
<evidence type="ECO:0000256" key="1">
    <source>
        <dbReference type="PIRSR" id="PIRSR601310-1"/>
    </source>
</evidence>
<reference evidence="5 6" key="1">
    <citation type="submission" date="2019-02" db="EMBL/GenBank/DDBJ databases">
        <title>Deep-cultivation of Planctomycetes and their phenomic and genomic characterization uncovers novel biology.</title>
        <authorList>
            <person name="Wiegand S."/>
            <person name="Jogler M."/>
            <person name="Boedeker C."/>
            <person name="Pinto D."/>
            <person name="Vollmers J."/>
            <person name="Rivas-Marin E."/>
            <person name="Kohn T."/>
            <person name="Peeters S.H."/>
            <person name="Heuer A."/>
            <person name="Rast P."/>
            <person name="Oberbeckmann S."/>
            <person name="Bunk B."/>
            <person name="Jeske O."/>
            <person name="Meyerdierks A."/>
            <person name="Storesund J.E."/>
            <person name="Kallscheuer N."/>
            <person name="Luecker S."/>
            <person name="Lage O.M."/>
            <person name="Pohl T."/>
            <person name="Merkel B.J."/>
            <person name="Hornburger P."/>
            <person name="Mueller R.-W."/>
            <person name="Bruemmer F."/>
            <person name="Labrenz M."/>
            <person name="Spormann A.M."/>
            <person name="Op Den Camp H."/>
            <person name="Overmann J."/>
            <person name="Amann R."/>
            <person name="Jetten M.S.M."/>
            <person name="Mascher T."/>
            <person name="Medema M.H."/>
            <person name="Devos D.P."/>
            <person name="Kaster A.-K."/>
            <person name="Ovreas L."/>
            <person name="Rohde M."/>
            <person name="Galperin M.Y."/>
            <person name="Jogler C."/>
        </authorList>
    </citation>
    <scope>NUCLEOTIDE SEQUENCE [LARGE SCALE GENOMIC DNA]</scope>
    <source>
        <strain evidence="5 6">Mal64</strain>
    </source>
</reference>
<dbReference type="FunFam" id="3.30.428.10:FF:000005">
    <property type="entry name" value="Histidine triad nucleotide-binding protein 1"/>
    <property type="match status" value="1"/>
</dbReference>
<dbReference type="InterPro" id="IPR036265">
    <property type="entry name" value="HIT-like_sf"/>
</dbReference>
<feature type="active site" description="Tele-AMP-histidine intermediate" evidence="1">
    <location>
        <position position="101"/>
    </location>
</feature>
<dbReference type="PRINTS" id="PR00332">
    <property type="entry name" value="HISTRIAD"/>
</dbReference>
<dbReference type="RefSeq" id="WP_146395699.1">
    <property type="nucleotide sequence ID" value="NZ_SJPQ01000001.1"/>
</dbReference>
<keyword evidence="5" id="KW-0378">Hydrolase</keyword>
<dbReference type="Proteomes" id="UP000315440">
    <property type="component" value="Unassembled WGS sequence"/>
</dbReference>
<evidence type="ECO:0000313" key="5">
    <source>
        <dbReference type="EMBL" id="TWT89764.1"/>
    </source>
</evidence>
<dbReference type="CDD" id="cd01276">
    <property type="entry name" value="PKCI_related"/>
    <property type="match status" value="1"/>
</dbReference>
<dbReference type="Pfam" id="PF01230">
    <property type="entry name" value="HIT"/>
    <property type="match status" value="1"/>
</dbReference>
<feature type="short sequence motif" description="Histidine triad motif" evidence="2 3">
    <location>
        <begin position="99"/>
        <end position="103"/>
    </location>
</feature>
<dbReference type="Gene3D" id="3.30.428.10">
    <property type="entry name" value="HIT-like"/>
    <property type="match status" value="1"/>
</dbReference>
<dbReference type="OrthoDB" id="9784774at2"/>
<dbReference type="SUPFAM" id="SSF54197">
    <property type="entry name" value="HIT-like"/>
    <property type="match status" value="1"/>
</dbReference>
<dbReference type="GO" id="GO:0016787">
    <property type="term" value="F:hydrolase activity"/>
    <property type="evidence" value="ECO:0007669"/>
    <property type="project" value="UniProtKB-KW"/>
</dbReference>
<dbReference type="PROSITE" id="PS51084">
    <property type="entry name" value="HIT_2"/>
    <property type="match status" value="1"/>
</dbReference>
<evidence type="ECO:0000259" key="4">
    <source>
        <dbReference type="PROSITE" id="PS51084"/>
    </source>
</evidence>
<proteinExistence type="predicted"/>
<evidence type="ECO:0000256" key="3">
    <source>
        <dbReference type="PROSITE-ProRule" id="PRU00464"/>
    </source>
</evidence>
<keyword evidence="6" id="KW-1185">Reference proteome</keyword>
<dbReference type="InterPro" id="IPR019808">
    <property type="entry name" value="Histidine_triad_CS"/>
</dbReference>
<gene>
    <name evidence="5" type="ORF">Mal64_01430</name>
</gene>
<dbReference type="InterPro" id="IPR011146">
    <property type="entry name" value="HIT-like"/>
</dbReference>
<evidence type="ECO:0000256" key="2">
    <source>
        <dbReference type="PIRSR" id="PIRSR601310-3"/>
    </source>
</evidence>
<organism evidence="5 6">
    <name type="scientific">Pseudobythopirellula maris</name>
    <dbReference type="NCBI Taxonomy" id="2527991"/>
    <lineage>
        <taxon>Bacteria</taxon>
        <taxon>Pseudomonadati</taxon>
        <taxon>Planctomycetota</taxon>
        <taxon>Planctomycetia</taxon>
        <taxon>Pirellulales</taxon>
        <taxon>Lacipirellulaceae</taxon>
        <taxon>Pseudobythopirellula</taxon>
    </lineage>
</organism>
<dbReference type="PANTHER" id="PTHR23089">
    <property type="entry name" value="HISTIDINE TRIAD HIT PROTEIN"/>
    <property type="match status" value="1"/>
</dbReference>
<name>A0A5C5ZQG6_9BACT</name>
<dbReference type="AlphaFoldDB" id="A0A5C5ZQG6"/>
<protein>
    <submittedName>
        <fullName evidence="5">HIT-like protein</fullName>
        <ecNumber evidence="5">3.-.-.-</ecNumber>
    </submittedName>
</protein>
<dbReference type="EC" id="3.-.-.-" evidence="5"/>